<dbReference type="Pfam" id="PF06941">
    <property type="entry name" value="NT5C"/>
    <property type="match status" value="1"/>
</dbReference>
<organism evidence="2 3">
    <name type="scientific">Spongiibacter thalassae</name>
    <dbReference type="NCBI Taxonomy" id="2721624"/>
    <lineage>
        <taxon>Bacteria</taxon>
        <taxon>Pseudomonadati</taxon>
        <taxon>Pseudomonadota</taxon>
        <taxon>Gammaproteobacteria</taxon>
        <taxon>Cellvibrionales</taxon>
        <taxon>Spongiibacteraceae</taxon>
        <taxon>Spongiibacter</taxon>
    </lineage>
</organism>
<keyword evidence="3" id="KW-1185">Reference proteome</keyword>
<evidence type="ECO:0000313" key="2">
    <source>
        <dbReference type="EMBL" id="NKI17965.1"/>
    </source>
</evidence>
<dbReference type="PANTHER" id="PTHR16504:SF4">
    <property type="entry name" value="5'(3')-DEOXYRIBONUCLEOTIDASE"/>
    <property type="match status" value="1"/>
</dbReference>
<comment type="similarity">
    <text evidence="1">Belongs to the 5'(3')-deoxyribonucleotidase family.</text>
</comment>
<gene>
    <name evidence="2" type="ORF">HCU74_11160</name>
</gene>
<dbReference type="PANTHER" id="PTHR16504">
    <property type="entry name" value="5'(3')-DEOXYRIBONUCLEOTIDASE"/>
    <property type="match status" value="1"/>
</dbReference>
<name>A0ABX1GFH8_9GAMM</name>
<reference evidence="2 3" key="1">
    <citation type="submission" date="2020-04" db="EMBL/GenBank/DDBJ databases">
        <authorList>
            <person name="Yoon J."/>
        </authorList>
    </citation>
    <scope>NUCLEOTIDE SEQUENCE [LARGE SCALE GENOMIC DNA]</scope>
    <source>
        <strain evidence="2 3">KMU-166</strain>
    </source>
</reference>
<dbReference type="InterPro" id="IPR010708">
    <property type="entry name" value="5'(3')-deoxyribonucleotidase"/>
</dbReference>
<proteinExistence type="inferred from homology"/>
<evidence type="ECO:0000256" key="1">
    <source>
        <dbReference type="ARBA" id="ARBA00009589"/>
    </source>
</evidence>
<accession>A0ABX1GFH8</accession>
<evidence type="ECO:0000313" key="3">
    <source>
        <dbReference type="Proteomes" id="UP000765845"/>
    </source>
</evidence>
<sequence>MKGSKTIIYVDMDHVLCDYEEAWARQKALFPDLEFPQSQPGMYIGMNPLPGAIDTYRWLNDHPNSDVYILTAPSVYNSHCYSEKRDWVEKYLGLSVVKNLIITPHKNLNEGHYLIDDMASGKGQDRFKGSLILFGSKKFPDWTSVHTFFEEALTPDGSSAKVGQWDSFFNSDVGVTEDFGLDQQDRDWLNMKPAGREIPD</sequence>
<protein>
    <submittedName>
        <fullName evidence="2">Uncharacterized protein</fullName>
    </submittedName>
</protein>
<dbReference type="Proteomes" id="UP000765845">
    <property type="component" value="Unassembled WGS sequence"/>
</dbReference>
<dbReference type="SUPFAM" id="SSF56784">
    <property type="entry name" value="HAD-like"/>
    <property type="match status" value="1"/>
</dbReference>
<dbReference type="InterPro" id="IPR036412">
    <property type="entry name" value="HAD-like_sf"/>
</dbReference>
<dbReference type="EMBL" id="JAAWWK010000003">
    <property type="protein sequence ID" value="NKI17965.1"/>
    <property type="molecule type" value="Genomic_DNA"/>
</dbReference>
<dbReference type="InterPro" id="IPR023214">
    <property type="entry name" value="HAD_sf"/>
</dbReference>
<dbReference type="Gene3D" id="3.40.50.1000">
    <property type="entry name" value="HAD superfamily/HAD-like"/>
    <property type="match status" value="1"/>
</dbReference>
<comment type="caution">
    <text evidence="2">The sequence shown here is derived from an EMBL/GenBank/DDBJ whole genome shotgun (WGS) entry which is preliminary data.</text>
</comment>